<dbReference type="Proteomes" id="UP000681720">
    <property type="component" value="Unassembled WGS sequence"/>
</dbReference>
<dbReference type="AlphaFoldDB" id="A0A8S2S699"/>
<dbReference type="EMBL" id="CAJOBJ010040643">
    <property type="protein sequence ID" value="CAF4324467.1"/>
    <property type="molecule type" value="Genomic_DNA"/>
</dbReference>
<feature type="non-terminal residue" evidence="2">
    <location>
        <position position="1"/>
    </location>
</feature>
<dbReference type="Proteomes" id="UP000681967">
    <property type="component" value="Unassembled WGS sequence"/>
</dbReference>
<evidence type="ECO:0000313" key="3">
    <source>
        <dbReference type="EMBL" id="CAF4324467.1"/>
    </source>
</evidence>
<evidence type="ECO:0000313" key="2">
    <source>
        <dbReference type="EMBL" id="CAF4200557.1"/>
    </source>
</evidence>
<feature type="region of interest" description="Disordered" evidence="1">
    <location>
        <begin position="1"/>
        <end position="31"/>
    </location>
</feature>
<dbReference type="EMBL" id="CAJOBH010017591">
    <property type="protein sequence ID" value="CAF4200557.1"/>
    <property type="molecule type" value="Genomic_DNA"/>
</dbReference>
<evidence type="ECO:0000313" key="4">
    <source>
        <dbReference type="Proteomes" id="UP000681967"/>
    </source>
</evidence>
<protein>
    <submittedName>
        <fullName evidence="2">Uncharacterized protein</fullName>
    </submittedName>
</protein>
<organism evidence="2 4">
    <name type="scientific">Rotaria magnacalcarata</name>
    <dbReference type="NCBI Taxonomy" id="392030"/>
    <lineage>
        <taxon>Eukaryota</taxon>
        <taxon>Metazoa</taxon>
        <taxon>Spiralia</taxon>
        <taxon>Gnathifera</taxon>
        <taxon>Rotifera</taxon>
        <taxon>Eurotatoria</taxon>
        <taxon>Bdelloidea</taxon>
        <taxon>Philodinida</taxon>
        <taxon>Philodinidae</taxon>
        <taxon>Rotaria</taxon>
    </lineage>
</organism>
<feature type="compositionally biased region" description="Polar residues" evidence="1">
    <location>
        <begin position="1"/>
        <end position="20"/>
    </location>
</feature>
<accession>A0A8S2S699</accession>
<feature type="compositionally biased region" description="Polar residues" evidence="1">
    <location>
        <begin position="61"/>
        <end position="77"/>
    </location>
</feature>
<feature type="region of interest" description="Disordered" evidence="1">
    <location>
        <begin position="47"/>
        <end position="77"/>
    </location>
</feature>
<gene>
    <name evidence="2" type="ORF">BYL167_LOCUS23624</name>
    <name evidence="3" type="ORF">GIL414_LOCUS26839</name>
</gene>
<reference evidence="2" key="1">
    <citation type="submission" date="2021-02" db="EMBL/GenBank/DDBJ databases">
        <authorList>
            <person name="Nowell W R."/>
        </authorList>
    </citation>
    <scope>NUCLEOTIDE SEQUENCE</scope>
</reference>
<name>A0A8S2S699_9BILA</name>
<comment type="caution">
    <text evidence="2">The sequence shown here is derived from an EMBL/GenBank/DDBJ whole genome shotgun (WGS) entry which is preliminary data.</text>
</comment>
<evidence type="ECO:0000256" key="1">
    <source>
        <dbReference type="SAM" id="MobiDB-lite"/>
    </source>
</evidence>
<sequence length="77" mass="9053">MAHQFNNDRNPGNTDYQDTFQDPRPHPEMMVPQPRHEMVVMQPREEINLQVHASRPEDDFSQSQIRYRPDPSSTSCS</sequence>
<proteinExistence type="predicted"/>